<dbReference type="Proteomes" id="UP000737171">
    <property type="component" value="Unassembled WGS sequence"/>
</dbReference>
<dbReference type="RefSeq" id="WP_173126928.1">
    <property type="nucleotide sequence ID" value="NZ_JABRWJ010000006.1"/>
</dbReference>
<feature type="transmembrane region" description="Helical" evidence="6">
    <location>
        <begin position="194"/>
        <end position="216"/>
    </location>
</feature>
<evidence type="ECO:0000313" key="9">
    <source>
        <dbReference type="Proteomes" id="UP000737171"/>
    </source>
</evidence>
<organism evidence="8 9">
    <name type="scientific">Pseudaquabacterium terrae</name>
    <dbReference type="NCBI Taxonomy" id="2732868"/>
    <lineage>
        <taxon>Bacteria</taxon>
        <taxon>Pseudomonadati</taxon>
        <taxon>Pseudomonadota</taxon>
        <taxon>Betaproteobacteria</taxon>
        <taxon>Burkholderiales</taxon>
        <taxon>Sphaerotilaceae</taxon>
        <taxon>Pseudaquabacterium</taxon>
    </lineage>
</organism>
<dbReference type="SUPFAM" id="SSF103481">
    <property type="entry name" value="Multidrug resistance efflux transporter EmrE"/>
    <property type="match status" value="2"/>
</dbReference>
<feature type="transmembrane region" description="Helical" evidence="6">
    <location>
        <begin position="228"/>
        <end position="248"/>
    </location>
</feature>
<dbReference type="PANTHER" id="PTHR32322">
    <property type="entry name" value="INNER MEMBRANE TRANSPORTER"/>
    <property type="match status" value="1"/>
</dbReference>
<evidence type="ECO:0000256" key="1">
    <source>
        <dbReference type="ARBA" id="ARBA00004141"/>
    </source>
</evidence>
<keyword evidence="3 6" id="KW-0812">Transmembrane</keyword>
<protein>
    <submittedName>
        <fullName evidence="8">DMT family transporter</fullName>
    </submittedName>
</protein>
<dbReference type="InterPro" id="IPR050638">
    <property type="entry name" value="AA-Vitamin_Transporters"/>
</dbReference>
<evidence type="ECO:0000256" key="2">
    <source>
        <dbReference type="ARBA" id="ARBA00007362"/>
    </source>
</evidence>
<evidence type="ECO:0000256" key="6">
    <source>
        <dbReference type="SAM" id="Phobius"/>
    </source>
</evidence>
<dbReference type="EMBL" id="JABRWJ010000006">
    <property type="protein sequence ID" value="NRF69654.1"/>
    <property type="molecule type" value="Genomic_DNA"/>
</dbReference>
<comment type="subcellular location">
    <subcellularLocation>
        <location evidence="1">Membrane</location>
        <topology evidence="1">Multi-pass membrane protein</topology>
    </subcellularLocation>
</comment>
<feature type="domain" description="EamA" evidence="7">
    <location>
        <begin position="19"/>
        <end position="149"/>
    </location>
</feature>
<name>A0ABX2EMA8_9BURK</name>
<feature type="transmembrane region" description="Helical" evidence="6">
    <location>
        <begin position="83"/>
        <end position="105"/>
    </location>
</feature>
<keyword evidence="4 6" id="KW-1133">Transmembrane helix</keyword>
<evidence type="ECO:0000256" key="4">
    <source>
        <dbReference type="ARBA" id="ARBA00022989"/>
    </source>
</evidence>
<dbReference type="Pfam" id="PF00892">
    <property type="entry name" value="EamA"/>
    <property type="match status" value="2"/>
</dbReference>
<keyword evidence="5 6" id="KW-0472">Membrane</keyword>
<accession>A0ABX2EMA8</accession>
<gene>
    <name evidence="8" type="ORF">HLB44_21860</name>
</gene>
<feature type="transmembrane region" description="Helical" evidence="6">
    <location>
        <begin position="138"/>
        <end position="157"/>
    </location>
</feature>
<evidence type="ECO:0000313" key="8">
    <source>
        <dbReference type="EMBL" id="NRF69654.1"/>
    </source>
</evidence>
<feature type="transmembrane region" description="Helical" evidence="6">
    <location>
        <begin position="111"/>
        <end position="131"/>
    </location>
</feature>
<dbReference type="PANTHER" id="PTHR32322:SF2">
    <property type="entry name" value="EAMA DOMAIN-CONTAINING PROTEIN"/>
    <property type="match status" value="1"/>
</dbReference>
<dbReference type="InterPro" id="IPR000620">
    <property type="entry name" value="EamA_dom"/>
</dbReference>
<comment type="similarity">
    <text evidence="2">Belongs to the EamA transporter family.</text>
</comment>
<sequence>MSSSTVLKTTSGWSPATRGWLLGALGVGIFALSIPMTRLASGSAAEPQLPAVFVAIGRAALAGLFAALWLLGTRAPRPRPQQWRPLALTALGVVFGWPLLLGFAVLHVDAVHASVVTGVLPIATAATGALLLRQRASLGFWLCALLGTTLVLGFAWWKGGAGFQAADALLLGAVLFGGYGYVQGARLSIGPQALAPEQVICWVLVLSLPLTLPIALMHWPTAPVRASAWGGFLYVSLFSMWLGFFAWYRGLALGGTLRVSQVQLLQPFLSMWFAVPLLGETLDAATLVFSLAVMATVFISKRMAVRS</sequence>
<keyword evidence="9" id="KW-1185">Reference proteome</keyword>
<reference evidence="8 9" key="1">
    <citation type="submission" date="2020-05" db="EMBL/GenBank/DDBJ databases">
        <title>Aquincola sp. isolate from soil.</title>
        <authorList>
            <person name="Han J."/>
            <person name="Kim D.-U."/>
        </authorList>
    </citation>
    <scope>NUCLEOTIDE SEQUENCE [LARGE SCALE GENOMIC DNA]</scope>
    <source>
        <strain evidence="8 9">S2</strain>
    </source>
</reference>
<feature type="domain" description="EamA" evidence="7">
    <location>
        <begin position="167"/>
        <end position="299"/>
    </location>
</feature>
<proteinExistence type="inferred from homology"/>
<evidence type="ECO:0000256" key="3">
    <source>
        <dbReference type="ARBA" id="ARBA00022692"/>
    </source>
</evidence>
<evidence type="ECO:0000259" key="7">
    <source>
        <dbReference type="Pfam" id="PF00892"/>
    </source>
</evidence>
<feature type="transmembrane region" description="Helical" evidence="6">
    <location>
        <begin position="163"/>
        <end position="182"/>
    </location>
</feature>
<dbReference type="InterPro" id="IPR037185">
    <property type="entry name" value="EmrE-like"/>
</dbReference>
<feature type="transmembrane region" description="Helical" evidence="6">
    <location>
        <begin position="49"/>
        <end position="71"/>
    </location>
</feature>
<comment type="caution">
    <text evidence="8">The sequence shown here is derived from an EMBL/GenBank/DDBJ whole genome shotgun (WGS) entry which is preliminary data.</text>
</comment>
<evidence type="ECO:0000256" key="5">
    <source>
        <dbReference type="ARBA" id="ARBA00023136"/>
    </source>
</evidence>
<feature type="transmembrane region" description="Helical" evidence="6">
    <location>
        <begin position="20"/>
        <end position="37"/>
    </location>
</feature>